<dbReference type="Proteomes" id="UP000034392">
    <property type="component" value="Chromosome"/>
</dbReference>
<dbReference type="PATRIC" id="fig|1267766.3.peg.2494"/>
<evidence type="ECO:0000313" key="3">
    <source>
        <dbReference type="Proteomes" id="UP000034392"/>
    </source>
</evidence>
<feature type="region of interest" description="Disordered" evidence="1">
    <location>
        <begin position="101"/>
        <end position="133"/>
    </location>
</feature>
<protein>
    <submittedName>
        <fullName evidence="2">Uncharacterized protein</fullName>
    </submittedName>
</protein>
<organism evidence="2 3">
    <name type="scientific">Croceibacterium atlanticum</name>
    <dbReference type="NCBI Taxonomy" id="1267766"/>
    <lineage>
        <taxon>Bacteria</taxon>
        <taxon>Pseudomonadati</taxon>
        <taxon>Pseudomonadota</taxon>
        <taxon>Alphaproteobacteria</taxon>
        <taxon>Sphingomonadales</taxon>
        <taxon>Erythrobacteraceae</taxon>
        <taxon>Croceibacterium</taxon>
    </lineage>
</organism>
<dbReference type="GO" id="GO:0035438">
    <property type="term" value="F:cyclic-di-GMP binding"/>
    <property type="evidence" value="ECO:0007669"/>
    <property type="project" value="InterPro"/>
</dbReference>
<dbReference type="Pfam" id="PF07238">
    <property type="entry name" value="PilZ"/>
    <property type="match status" value="1"/>
</dbReference>
<evidence type="ECO:0000313" key="2">
    <source>
        <dbReference type="EMBL" id="AKH43495.1"/>
    </source>
</evidence>
<sequence>MEDKDQTPAMSNVDTRQMNRDSLFLLAQLRVDGQDAVHRVKVRNLSSGGMMAEGDVRVMRGSLVSVELRNIGWVEGSVAWKQENRFGIAFVEEIDPKLARASAPKEAPGFESPRFTRNHQVEKPVDPSVIRKI</sequence>
<dbReference type="SUPFAM" id="SSF141371">
    <property type="entry name" value="PilZ domain-like"/>
    <property type="match status" value="1"/>
</dbReference>
<dbReference type="STRING" id="1267766.WYH_02465"/>
<dbReference type="EMBL" id="CP011452">
    <property type="protein sequence ID" value="AKH43495.1"/>
    <property type="molecule type" value="Genomic_DNA"/>
</dbReference>
<proteinExistence type="predicted"/>
<name>A0A0F7KXG9_9SPHN</name>
<reference evidence="2" key="1">
    <citation type="submission" date="2015-05" db="EMBL/GenBank/DDBJ databases">
        <title>The complete genome of Altererythrobacter atlanticus strain 26DY36.</title>
        <authorList>
            <person name="Wu Y.-H."/>
            <person name="Cheng H."/>
            <person name="Wu X.-W."/>
        </authorList>
    </citation>
    <scope>NUCLEOTIDE SEQUENCE [LARGE SCALE GENOMIC DNA]</scope>
    <source>
        <strain evidence="2">26DY36</strain>
    </source>
</reference>
<gene>
    <name evidence="2" type="ORF">WYH_02465</name>
</gene>
<accession>A0A0F7KXG9</accession>
<dbReference type="InterPro" id="IPR009875">
    <property type="entry name" value="PilZ_domain"/>
</dbReference>
<keyword evidence="3" id="KW-1185">Reference proteome</keyword>
<dbReference type="KEGG" id="aay:WYH_02465"/>
<dbReference type="AlphaFoldDB" id="A0A0F7KXG9"/>
<evidence type="ECO:0000256" key="1">
    <source>
        <dbReference type="SAM" id="MobiDB-lite"/>
    </source>
</evidence>